<gene>
    <name evidence="2" type="ORF">METZ01_LOCUS435320</name>
</gene>
<evidence type="ECO:0000256" key="1">
    <source>
        <dbReference type="SAM" id="MobiDB-lite"/>
    </source>
</evidence>
<sequence length="160" mass="17216">MKTIPAFLALALVFSANISHAAKGLWTDPKDSTLPVDFQIQGEYVGELSCGCELGAQVIALGNGEFQAVLYPLGLPGADWERGDERSVLIGKLEGKKAVLKSVVGKRRYLGNKPSEFSATNQFPPQGQKDGSATIENGKMAGKHGKKTFELKRIVRKSPT</sequence>
<reference evidence="2" key="1">
    <citation type="submission" date="2018-05" db="EMBL/GenBank/DDBJ databases">
        <authorList>
            <person name="Lanie J.A."/>
            <person name="Ng W.-L."/>
            <person name="Kazmierczak K.M."/>
            <person name="Andrzejewski T.M."/>
            <person name="Davidsen T.M."/>
            <person name="Wayne K.J."/>
            <person name="Tettelin H."/>
            <person name="Glass J.I."/>
            <person name="Rusch D."/>
            <person name="Podicherti R."/>
            <person name="Tsui H.-C.T."/>
            <person name="Winkler M.E."/>
        </authorList>
    </citation>
    <scope>NUCLEOTIDE SEQUENCE</scope>
</reference>
<feature type="region of interest" description="Disordered" evidence="1">
    <location>
        <begin position="115"/>
        <end position="160"/>
    </location>
</feature>
<dbReference type="EMBL" id="UINC01175704">
    <property type="protein sequence ID" value="SVD82466.1"/>
    <property type="molecule type" value="Genomic_DNA"/>
</dbReference>
<feature type="non-terminal residue" evidence="2">
    <location>
        <position position="160"/>
    </location>
</feature>
<organism evidence="2">
    <name type="scientific">marine metagenome</name>
    <dbReference type="NCBI Taxonomy" id="408172"/>
    <lineage>
        <taxon>unclassified sequences</taxon>
        <taxon>metagenomes</taxon>
        <taxon>ecological metagenomes</taxon>
    </lineage>
</organism>
<name>A0A382YGQ1_9ZZZZ</name>
<dbReference type="AlphaFoldDB" id="A0A382YGQ1"/>
<protein>
    <submittedName>
        <fullName evidence="2">Uncharacterized protein</fullName>
    </submittedName>
</protein>
<evidence type="ECO:0000313" key="2">
    <source>
        <dbReference type="EMBL" id="SVD82466.1"/>
    </source>
</evidence>
<feature type="compositionally biased region" description="Polar residues" evidence="1">
    <location>
        <begin position="115"/>
        <end position="135"/>
    </location>
</feature>
<proteinExistence type="predicted"/>
<accession>A0A382YGQ1</accession>